<dbReference type="Pfam" id="PF01557">
    <property type="entry name" value="FAA_hydrolase"/>
    <property type="match status" value="1"/>
</dbReference>
<evidence type="ECO:0000313" key="4">
    <source>
        <dbReference type="EMBL" id="CDK24070.1"/>
    </source>
</evidence>
<dbReference type="GO" id="GO:0006107">
    <property type="term" value="P:oxaloacetate metabolic process"/>
    <property type="evidence" value="ECO:0007669"/>
    <property type="project" value="UniProtKB-ARBA"/>
</dbReference>
<organism evidence="4 5">
    <name type="scientific">Kuraishia capsulata CBS 1993</name>
    <dbReference type="NCBI Taxonomy" id="1382522"/>
    <lineage>
        <taxon>Eukaryota</taxon>
        <taxon>Fungi</taxon>
        <taxon>Dikarya</taxon>
        <taxon>Ascomycota</taxon>
        <taxon>Saccharomycotina</taxon>
        <taxon>Pichiomycetes</taxon>
        <taxon>Pichiales</taxon>
        <taxon>Pichiaceae</taxon>
        <taxon>Kuraishia</taxon>
    </lineage>
</organism>
<dbReference type="RefSeq" id="XP_022456088.1">
    <property type="nucleotide sequence ID" value="XM_022604528.1"/>
</dbReference>
<proteinExistence type="inferred from homology"/>
<dbReference type="Proteomes" id="UP000019384">
    <property type="component" value="Unassembled WGS sequence"/>
</dbReference>
<dbReference type="GO" id="GO:0050163">
    <property type="term" value="F:oxaloacetate tautomerase activity"/>
    <property type="evidence" value="ECO:0007669"/>
    <property type="project" value="UniProtKB-ARBA"/>
</dbReference>
<sequence length="294" mass="32285">MGFKRLIRFEAKDGNTYHGDAILPEGSIDVYEAKTAYVILGNVLSKDYVITNHIAEISKLLSPLSESQIPSLRCVGMNYIKHAIELKMEIPKYPVLFFKPTSAVVGPSDPIIVPAACQMPPAKVDYEVEMAIVIGKTGKNIPVEEAHEYIMGYTIGNDVSQRTWQMDRGGTQFGVGKMFDNFAPLGPSIVSSEVLPDANNLHITSKVNGEIRQDSRTSDMIFTTSEVVSFMSIGTTLRPGDVIFTGTPSGVAVGLEHTPWLKDGDEVEFEIENIGVLRNKLVFENNPALTAKYI</sequence>
<gene>
    <name evidence="4" type="ORF">KUCA_T00000030001</name>
</gene>
<evidence type="ECO:0000256" key="2">
    <source>
        <dbReference type="ARBA" id="ARBA00022723"/>
    </source>
</evidence>
<dbReference type="HOGENOM" id="CLU_028458_2_1_1"/>
<dbReference type="InterPro" id="IPR011234">
    <property type="entry name" value="Fumarylacetoacetase-like_C"/>
</dbReference>
<evidence type="ECO:0000256" key="1">
    <source>
        <dbReference type="ARBA" id="ARBA00010211"/>
    </source>
</evidence>
<keyword evidence="5" id="KW-1185">Reference proteome</keyword>
<evidence type="ECO:0000313" key="5">
    <source>
        <dbReference type="Proteomes" id="UP000019384"/>
    </source>
</evidence>
<dbReference type="STRING" id="1382522.W6MQA5"/>
<protein>
    <recommendedName>
        <fullName evidence="3">Fumarylacetoacetase-like C-terminal domain-containing protein</fullName>
    </recommendedName>
</protein>
<comment type="similarity">
    <text evidence="1">Belongs to the FAH family.</text>
</comment>
<dbReference type="EMBL" id="HG793125">
    <property type="protein sequence ID" value="CDK24070.1"/>
    <property type="molecule type" value="Genomic_DNA"/>
</dbReference>
<name>W6MQA5_9ASCO</name>
<keyword evidence="2" id="KW-0479">Metal-binding</keyword>
<dbReference type="SUPFAM" id="SSF56529">
    <property type="entry name" value="FAH"/>
    <property type="match status" value="1"/>
</dbReference>
<feature type="domain" description="Fumarylacetoacetase-like C-terminal" evidence="3">
    <location>
        <begin position="73"/>
        <end position="281"/>
    </location>
</feature>
<dbReference type="PANTHER" id="PTHR11820:SF112">
    <property type="entry name" value="FUMARYLACETOACETATE HYDROLASE FAMILY PROTEIN (AFU_ORTHOLOGUE AFUA_1G02370)-RELATED"/>
    <property type="match status" value="1"/>
</dbReference>
<dbReference type="Gene3D" id="3.90.850.10">
    <property type="entry name" value="Fumarylacetoacetase-like, C-terminal domain"/>
    <property type="match status" value="1"/>
</dbReference>
<dbReference type="FunFam" id="3.90.850.10:FF:000002">
    <property type="entry name" value="2-hydroxyhepta-2,4-diene-1,7-dioate isomerase"/>
    <property type="match status" value="1"/>
</dbReference>
<reference evidence="4" key="1">
    <citation type="submission" date="2013-12" db="EMBL/GenBank/DDBJ databases">
        <authorList>
            <person name="Genoscope - CEA"/>
        </authorList>
    </citation>
    <scope>NUCLEOTIDE SEQUENCE</scope>
    <source>
        <strain evidence="4">CBS 1993</strain>
    </source>
</reference>
<evidence type="ECO:0000259" key="3">
    <source>
        <dbReference type="Pfam" id="PF01557"/>
    </source>
</evidence>
<reference evidence="4" key="2">
    <citation type="submission" date="2014-02" db="EMBL/GenBank/DDBJ databases">
        <title>Complete DNA sequence of /Kuraishia capsulata/ illustrates novel genomic features among budding yeasts (/Saccharomycotina/).</title>
        <authorList>
            <person name="Morales L."/>
            <person name="Noel B."/>
            <person name="Porcel B."/>
            <person name="Marcet-Houben M."/>
            <person name="Hullo M-F."/>
            <person name="Sacerdot C."/>
            <person name="Tekaia F."/>
            <person name="Leh-Louis V."/>
            <person name="Despons L."/>
            <person name="Khanna V."/>
            <person name="Aury J-M."/>
            <person name="Barbe V."/>
            <person name="Couloux A."/>
            <person name="Labadie K."/>
            <person name="Pelletier E."/>
            <person name="Souciet J-L."/>
            <person name="Boekhout T."/>
            <person name="Gabaldon T."/>
            <person name="Wincker P."/>
            <person name="Dujon B."/>
        </authorList>
    </citation>
    <scope>NUCLEOTIDE SEQUENCE</scope>
    <source>
        <strain evidence="4">CBS 1993</strain>
    </source>
</reference>
<accession>W6MQA5</accession>
<dbReference type="GeneID" id="34517476"/>
<dbReference type="InterPro" id="IPR036663">
    <property type="entry name" value="Fumarylacetoacetase_C_sf"/>
</dbReference>
<dbReference type="OrthoDB" id="411064at2759"/>
<dbReference type="PANTHER" id="PTHR11820">
    <property type="entry name" value="ACYLPYRUVASE"/>
    <property type="match status" value="1"/>
</dbReference>
<dbReference type="AlphaFoldDB" id="W6MQA5"/>
<dbReference type="GO" id="GO:0046872">
    <property type="term" value="F:metal ion binding"/>
    <property type="evidence" value="ECO:0007669"/>
    <property type="project" value="UniProtKB-KW"/>
</dbReference>